<protein>
    <submittedName>
        <fullName evidence="4">Acetyltransferase (Isoleucine patch superfamily)</fullName>
    </submittedName>
</protein>
<evidence type="ECO:0000313" key="4">
    <source>
        <dbReference type="EMBL" id="SNS47919.1"/>
    </source>
</evidence>
<evidence type="ECO:0000256" key="2">
    <source>
        <dbReference type="ARBA" id="ARBA00022737"/>
    </source>
</evidence>
<organism evidence="4 5">
    <name type="scientific">Granulicella rosea</name>
    <dbReference type="NCBI Taxonomy" id="474952"/>
    <lineage>
        <taxon>Bacteria</taxon>
        <taxon>Pseudomonadati</taxon>
        <taxon>Acidobacteriota</taxon>
        <taxon>Terriglobia</taxon>
        <taxon>Terriglobales</taxon>
        <taxon>Acidobacteriaceae</taxon>
        <taxon>Granulicella</taxon>
    </lineage>
</organism>
<evidence type="ECO:0000256" key="3">
    <source>
        <dbReference type="ARBA" id="ARBA00023315"/>
    </source>
</evidence>
<dbReference type="AlphaFoldDB" id="A0A239ETJ4"/>
<keyword evidence="3" id="KW-0012">Acyltransferase</keyword>
<dbReference type="InterPro" id="IPR051159">
    <property type="entry name" value="Hexapeptide_acetyltransf"/>
</dbReference>
<keyword evidence="5" id="KW-1185">Reference proteome</keyword>
<gene>
    <name evidence="4" type="ORF">SAMN05421770_1011150</name>
</gene>
<dbReference type="PROSITE" id="PS00101">
    <property type="entry name" value="HEXAPEP_TRANSFERASES"/>
    <property type="match status" value="1"/>
</dbReference>
<dbReference type="CDD" id="cd04647">
    <property type="entry name" value="LbH_MAT_like"/>
    <property type="match status" value="1"/>
</dbReference>
<reference evidence="4 5" key="1">
    <citation type="submission" date="2017-06" db="EMBL/GenBank/DDBJ databases">
        <authorList>
            <person name="Kim H.J."/>
            <person name="Triplett B.A."/>
        </authorList>
    </citation>
    <scope>NUCLEOTIDE SEQUENCE [LARGE SCALE GENOMIC DNA]</scope>
    <source>
        <strain evidence="4 5">DSM 18704</strain>
    </source>
</reference>
<accession>A0A239ETJ4</accession>
<evidence type="ECO:0000256" key="1">
    <source>
        <dbReference type="ARBA" id="ARBA00022679"/>
    </source>
</evidence>
<dbReference type="RefSeq" id="WP_089407375.1">
    <property type="nucleotide sequence ID" value="NZ_FZOU01000001.1"/>
</dbReference>
<dbReference type="Proteomes" id="UP000198356">
    <property type="component" value="Unassembled WGS sequence"/>
</dbReference>
<dbReference type="GO" id="GO:0016746">
    <property type="term" value="F:acyltransferase activity"/>
    <property type="evidence" value="ECO:0007669"/>
    <property type="project" value="UniProtKB-KW"/>
</dbReference>
<keyword evidence="2" id="KW-0677">Repeat</keyword>
<dbReference type="Pfam" id="PF00132">
    <property type="entry name" value="Hexapep"/>
    <property type="match status" value="1"/>
</dbReference>
<proteinExistence type="predicted"/>
<name>A0A239ETJ4_9BACT</name>
<dbReference type="InterPro" id="IPR018357">
    <property type="entry name" value="Hexapep_transf_CS"/>
</dbReference>
<dbReference type="Gene3D" id="2.160.10.10">
    <property type="entry name" value="Hexapeptide repeat proteins"/>
    <property type="match status" value="1"/>
</dbReference>
<dbReference type="SUPFAM" id="SSF51161">
    <property type="entry name" value="Trimeric LpxA-like enzymes"/>
    <property type="match status" value="1"/>
</dbReference>
<dbReference type="PANTHER" id="PTHR23416">
    <property type="entry name" value="SIALIC ACID SYNTHASE-RELATED"/>
    <property type="match status" value="1"/>
</dbReference>
<sequence>MSLKSLMVAPLRALLRSTASLRESTRRLYAHAALAAQIHPPLPSSVVVLGRTQVHGTGALRFGKDILLYPDLHLETQHEASIELGDGVVISRGVHLVAMAGIRIGKGTMIGEYTSIRDANHQRAEGIAIRDAGHSARAITIGDEVWIGRGVTVLAGVTIGDGATVGANAVVTRDVAAGEIVGGVPAVPLRKR</sequence>
<dbReference type="OrthoDB" id="9801697at2"/>
<keyword evidence="1 4" id="KW-0808">Transferase</keyword>
<dbReference type="InterPro" id="IPR001451">
    <property type="entry name" value="Hexapep"/>
</dbReference>
<dbReference type="InterPro" id="IPR011004">
    <property type="entry name" value="Trimer_LpxA-like_sf"/>
</dbReference>
<dbReference type="EMBL" id="FZOU01000001">
    <property type="protein sequence ID" value="SNS47919.1"/>
    <property type="molecule type" value="Genomic_DNA"/>
</dbReference>
<evidence type="ECO:0000313" key="5">
    <source>
        <dbReference type="Proteomes" id="UP000198356"/>
    </source>
</evidence>